<dbReference type="OrthoDB" id="10601410at2759"/>
<organism evidence="2 3">
    <name type="scientific">Cyanidiococcus yangmingshanensis</name>
    <dbReference type="NCBI Taxonomy" id="2690220"/>
    <lineage>
        <taxon>Eukaryota</taxon>
        <taxon>Rhodophyta</taxon>
        <taxon>Bangiophyceae</taxon>
        <taxon>Cyanidiales</taxon>
        <taxon>Cyanidiaceae</taxon>
        <taxon>Cyanidiococcus</taxon>
    </lineage>
</organism>
<evidence type="ECO:0000313" key="2">
    <source>
        <dbReference type="EMBL" id="KAF6001900.1"/>
    </source>
</evidence>
<evidence type="ECO:0000313" key="3">
    <source>
        <dbReference type="Proteomes" id="UP000530660"/>
    </source>
</evidence>
<reference evidence="2 3" key="1">
    <citation type="journal article" date="2020" name="J. Phycol.">
        <title>Comparative genome analysis reveals Cyanidiococcus gen. nov., a new extremophilic red algal genus sister to Cyanidioschyzon (Cyanidioschyzonaceae, Rhodophyta).</title>
        <authorList>
            <person name="Liu S.-L."/>
            <person name="Chiang Y.-R."/>
            <person name="Yoon H.S."/>
            <person name="Fu H.-Y."/>
        </authorList>
    </citation>
    <scope>NUCLEOTIDE SEQUENCE [LARGE SCALE GENOMIC DNA]</scope>
    <source>
        <strain evidence="2 3">THAL066</strain>
    </source>
</reference>
<sequence length="290" mass="32252">MDSEEEGSLDEGIEELYKKGLLVQKHELSEILTKSTHRLPEALCQKDGTSILRTGRVQQRRALILLPAYVQFPATRGNVNKLEDESAILGKISGLETQRPVLRLVRKGVGEVRLHGHKLRPRNVFVTLKSMSNLHKGKFLRVDDTMEEVIIFAELETCLQEEPESNDMSPLAMQFHKVECSNVVVEMSENRISSGGVRTSPHEVPKIMNENPGKRCDCPLPPIGKHDSSRSALMPVGGFTGHLSEANAKVSPIVPYIFTKKLSELSPAASRLNLMGSSQTMWKSIPHESL</sequence>
<dbReference type="AlphaFoldDB" id="A0A7J7IGM4"/>
<name>A0A7J7IGM4_9RHOD</name>
<proteinExistence type="predicted"/>
<gene>
    <name evidence="2" type="ORF">F1559_001091</name>
</gene>
<comment type="caution">
    <text evidence="2">The sequence shown here is derived from an EMBL/GenBank/DDBJ whole genome shotgun (WGS) entry which is preliminary data.</text>
</comment>
<dbReference type="EMBL" id="VWRR01000012">
    <property type="protein sequence ID" value="KAF6001900.1"/>
    <property type="molecule type" value="Genomic_DNA"/>
</dbReference>
<evidence type="ECO:0000256" key="1">
    <source>
        <dbReference type="SAM" id="MobiDB-lite"/>
    </source>
</evidence>
<keyword evidence="3" id="KW-1185">Reference proteome</keyword>
<accession>A0A7J7IGM4</accession>
<feature type="region of interest" description="Disordered" evidence="1">
    <location>
        <begin position="191"/>
        <end position="215"/>
    </location>
</feature>
<dbReference type="Proteomes" id="UP000530660">
    <property type="component" value="Unassembled WGS sequence"/>
</dbReference>
<protein>
    <submittedName>
        <fullName evidence="2">Uncharacterized protein</fullName>
    </submittedName>
</protein>